<dbReference type="RefSeq" id="WP_270044613.1">
    <property type="nucleotide sequence ID" value="NZ_JAPDOD010000045.1"/>
</dbReference>
<dbReference type="PANTHER" id="PTHR47129">
    <property type="entry name" value="QUINONE OXIDOREDUCTASE 2"/>
    <property type="match status" value="1"/>
</dbReference>
<dbReference type="InterPro" id="IPR016040">
    <property type="entry name" value="NAD(P)-bd_dom"/>
</dbReference>
<sequence>MKYGITGASGTLGRLTADALLERVPAADVVLVTRDPSKLAAYAERGVEVRAGDFTDAATLDFSGIDRLLLISLDTVGTRVEPQKAAIDAAVAAGVQRIAYTSVTNPSHSNPVFVAPDHRATELHLFNSGAHWTVLRNAIYTEMYTLSAPGVLASGTIVTNAGDGLAVNVSRLDCADVAAAVLAGDDHDDKLYDITGEEALNPDGLAALYTELTGKPVSVQQLDDAAWVAAMSAHMPEAGAQALATLGRAQRLGYQATISTAVRDITGHAPRSLRDVLAPALAG</sequence>
<reference evidence="2" key="1">
    <citation type="submission" date="2022-10" db="EMBL/GenBank/DDBJ databases">
        <title>The WGS of Solirubrobacter ginsenosidimutans DSM 21036.</title>
        <authorList>
            <person name="Jiang Z."/>
        </authorList>
    </citation>
    <scope>NUCLEOTIDE SEQUENCE</scope>
    <source>
        <strain evidence="2">DSM 21036</strain>
    </source>
</reference>
<dbReference type="InterPro" id="IPR036291">
    <property type="entry name" value="NAD(P)-bd_dom_sf"/>
</dbReference>
<evidence type="ECO:0000313" key="2">
    <source>
        <dbReference type="EMBL" id="MDA0165356.1"/>
    </source>
</evidence>
<dbReference type="Gene3D" id="3.90.25.10">
    <property type="entry name" value="UDP-galactose 4-epimerase, domain 1"/>
    <property type="match status" value="1"/>
</dbReference>
<accession>A0A9X3N118</accession>
<dbReference type="Pfam" id="PF13460">
    <property type="entry name" value="NAD_binding_10"/>
    <property type="match status" value="1"/>
</dbReference>
<keyword evidence="3" id="KW-1185">Reference proteome</keyword>
<protein>
    <submittedName>
        <fullName evidence="2">NAD(P)H-binding protein</fullName>
    </submittedName>
</protein>
<feature type="domain" description="NAD(P)-binding" evidence="1">
    <location>
        <begin position="7"/>
        <end position="183"/>
    </location>
</feature>
<dbReference type="Gene3D" id="3.40.50.720">
    <property type="entry name" value="NAD(P)-binding Rossmann-like Domain"/>
    <property type="match status" value="1"/>
</dbReference>
<name>A0A9X3N118_9ACTN</name>
<dbReference type="InterPro" id="IPR052718">
    <property type="entry name" value="NmrA-type_oxidoreductase"/>
</dbReference>
<evidence type="ECO:0000259" key="1">
    <source>
        <dbReference type="Pfam" id="PF13460"/>
    </source>
</evidence>
<dbReference type="AlphaFoldDB" id="A0A9X3N118"/>
<dbReference type="EMBL" id="JAPDOD010000045">
    <property type="protein sequence ID" value="MDA0165356.1"/>
    <property type="molecule type" value="Genomic_DNA"/>
</dbReference>
<dbReference type="Proteomes" id="UP001149140">
    <property type="component" value="Unassembled WGS sequence"/>
</dbReference>
<organism evidence="2 3">
    <name type="scientific">Solirubrobacter ginsenosidimutans</name>
    <dbReference type="NCBI Taxonomy" id="490573"/>
    <lineage>
        <taxon>Bacteria</taxon>
        <taxon>Bacillati</taxon>
        <taxon>Actinomycetota</taxon>
        <taxon>Thermoleophilia</taxon>
        <taxon>Solirubrobacterales</taxon>
        <taxon>Solirubrobacteraceae</taxon>
        <taxon>Solirubrobacter</taxon>
    </lineage>
</organism>
<gene>
    <name evidence="2" type="ORF">OM076_34120</name>
</gene>
<evidence type="ECO:0000313" key="3">
    <source>
        <dbReference type="Proteomes" id="UP001149140"/>
    </source>
</evidence>
<comment type="caution">
    <text evidence="2">The sequence shown here is derived from an EMBL/GenBank/DDBJ whole genome shotgun (WGS) entry which is preliminary data.</text>
</comment>
<proteinExistence type="predicted"/>
<dbReference type="PANTHER" id="PTHR47129:SF1">
    <property type="entry name" value="NMRA-LIKE DOMAIN-CONTAINING PROTEIN"/>
    <property type="match status" value="1"/>
</dbReference>
<dbReference type="SUPFAM" id="SSF51735">
    <property type="entry name" value="NAD(P)-binding Rossmann-fold domains"/>
    <property type="match status" value="1"/>
</dbReference>